<dbReference type="Gene3D" id="1.20.1250.20">
    <property type="entry name" value="MFS general substrate transporter like domains"/>
    <property type="match status" value="2"/>
</dbReference>
<evidence type="ECO:0000256" key="1">
    <source>
        <dbReference type="ARBA" id="ARBA00022692"/>
    </source>
</evidence>
<evidence type="ECO:0000313" key="6">
    <source>
        <dbReference type="EMBL" id="MBI4132385.1"/>
    </source>
</evidence>
<evidence type="ECO:0000256" key="3">
    <source>
        <dbReference type="ARBA" id="ARBA00023136"/>
    </source>
</evidence>
<reference evidence="6" key="1">
    <citation type="submission" date="2020-07" db="EMBL/GenBank/DDBJ databases">
        <title>Huge and variable diversity of episymbiotic CPR bacteria and DPANN archaea in groundwater ecosystems.</title>
        <authorList>
            <person name="He C.Y."/>
            <person name="Keren R."/>
            <person name="Whittaker M."/>
            <person name="Farag I.F."/>
            <person name="Doudna J."/>
            <person name="Cate J.H.D."/>
            <person name="Banfield J.F."/>
        </authorList>
    </citation>
    <scope>NUCLEOTIDE SEQUENCE</scope>
    <source>
        <strain evidence="6">NC_groundwater_1226_Ag_S-0.1um_59_124</strain>
    </source>
</reference>
<dbReference type="InterPro" id="IPR011701">
    <property type="entry name" value="MFS"/>
</dbReference>
<feature type="transmembrane region" description="Helical" evidence="4">
    <location>
        <begin position="173"/>
        <end position="193"/>
    </location>
</feature>
<gene>
    <name evidence="6" type="ORF">HY474_02000</name>
</gene>
<dbReference type="PANTHER" id="PTHR23518">
    <property type="entry name" value="C-METHYLTRANSFERASE"/>
    <property type="match status" value="1"/>
</dbReference>
<dbReference type="GO" id="GO:0022857">
    <property type="term" value="F:transmembrane transporter activity"/>
    <property type="evidence" value="ECO:0007669"/>
    <property type="project" value="InterPro"/>
</dbReference>
<evidence type="ECO:0000313" key="7">
    <source>
        <dbReference type="Proteomes" id="UP000704960"/>
    </source>
</evidence>
<dbReference type="PROSITE" id="PS50850">
    <property type="entry name" value="MFS"/>
    <property type="match status" value="1"/>
</dbReference>
<feature type="transmembrane region" description="Helical" evidence="4">
    <location>
        <begin position="275"/>
        <end position="300"/>
    </location>
</feature>
<evidence type="ECO:0000259" key="5">
    <source>
        <dbReference type="PROSITE" id="PS50850"/>
    </source>
</evidence>
<feature type="transmembrane region" description="Helical" evidence="4">
    <location>
        <begin position="312"/>
        <end position="330"/>
    </location>
</feature>
<dbReference type="SUPFAM" id="SSF103473">
    <property type="entry name" value="MFS general substrate transporter"/>
    <property type="match status" value="1"/>
</dbReference>
<dbReference type="CDD" id="cd17370">
    <property type="entry name" value="MFS_MJ1317_like"/>
    <property type="match status" value="1"/>
</dbReference>
<evidence type="ECO:0000256" key="2">
    <source>
        <dbReference type="ARBA" id="ARBA00022989"/>
    </source>
</evidence>
<dbReference type="PANTHER" id="PTHR23518:SF2">
    <property type="entry name" value="MAJOR FACILITATOR SUPERFAMILY TRANSPORTER"/>
    <property type="match status" value="1"/>
</dbReference>
<keyword evidence="3 4" id="KW-0472">Membrane</keyword>
<dbReference type="EMBL" id="JACQMJ010000008">
    <property type="protein sequence ID" value="MBI4132385.1"/>
    <property type="molecule type" value="Genomic_DNA"/>
</dbReference>
<keyword evidence="1 4" id="KW-0812">Transmembrane</keyword>
<keyword evidence="2 4" id="KW-1133">Transmembrane helix</keyword>
<feature type="transmembrane region" description="Helical" evidence="4">
    <location>
        <begin position="32"/>
        <end position="52"/>
    </location>
</feature>
<dbReference type="AlphaFoldDB" id="A0A933DRP9"/>
<sequence>MNQQAKKTFLGLSPNVIWMGVVSFLNDLSSDMIFPFIPIFLTSVLGASYAFVGVVEGVADATASILKIVSGRISDRWQRRKPLVVAGYSLSALAKPILAAATAPWHVLGVRFMDRVGKGTRDAPRDALISFSTERALYGRAFGFHRGMDTLGAALGPLAAFAILPLINQNYRLLFLFSFIASFFAVLILIFFVREIKADGTAAAAPSASATATADKPARPQVSDIRVNSFNNSSRARISSPVGLSLPFFLFLAVAAVASLGKASEAFLILKARDVGIAIALIPILYFVFSITFAVLATPFGAVADRVGKRNTYTAGLFLFAAVYLGMAFVATPQSIWFLFIAYGIYAALTEGVGRAIVASLVPPGIRATAFGIYNAATGLALLPASVAFGYLSQHFGSHVAFSYGAGLALAAAIGFLLMQRITMRNHSTPTQVT</sequence>
<dbReference type="InterPro" id="IPR036259">
    <property type="entry name" value="MFS_trans_sf"/>
</dbReference>
<feature type="domain" description="Major facilitator superfamily (MFS) profile" evidence="5">
    <location>
        <begin position="15"/>
        <end position="424"/>
    </location>
</feature>
<dbReference type="Proteomes" id="UP000704960">
    <property type="component" value="Unassembled WGS sequence"/>
</dbReference>
<dbReference type="InterPro" id="IPR020846">
    <property type="entry name" value="MFS_dom"/>
</dbReference>
<name>A0A933DRP9_9BACT</name>
<proteinExistence type="predicted"/>
<protein>
    <submittedName>
        <fullName evidence="6">MFS transporter</fullName>
    </submittedName>
</protein>
<feature type="transmembrane region" description="Helical" evidence="4">
    <location>
        <begin position="398"/>
        <end position="419"/>
    </location>
</feature>
<feature type="transmembrane region" description="Helical" evidence="4">
    <location>
        <begin position="370"/>
        <end position="392"/>
    </location>
</feature>
<dbReference type="Pfam" id="PF07690">
    <property type="entry name" value="MFS_1"/>
    <property type="match status" value="2"/>
</dbReference>
<evidence type="ECO:0000256" key="4">
    <source>
        <dbReference type="SAM" id="Phobius"/>
    </source>
</evidence>
<feature type="transmembrane region" description="Helical" evidence="4">
    <location>
        <begin position="336"/>
        <end position="358"/>
    </location>
</feature>
<feature type="transmembrane region" description="Helical" evidence="4">
    <location>
        <begin position="242"/>
        <end position="263"/>
    </location>
</feature>
<accession>A0A933DRP9</accession>
<comment type="caution">
    <text evidence="6">The sequence shown here is derived from an EMBL/GenBank/DDBJ whole genome shotgun (WGS) entry which is preliminary data.</text>
</comment>
<organism evidence="6 7">
    <name type="scientific">Candidatus Sungiibacteriota bacterium</name>
    <dbReference type="NCBI Taxonomy" id="2750080"/>
    <lineage>
        <taxon>Bacteria</taxon>
        <taxon>Candidatus Sungiibacteriota</taxon>
    </lineage>
</organism>
<feature type="transmembrane region" description="Helical" evidence="4">
    <location>
        <begin position="150"/>
        <end position="167"/>
    </location>
</feature>